<evidence type="ECO:0000259" key="1">
    <source>
        <dbReference type="Pfam" id="PF13280"/>
    </source>
</evidence>
<feature type="domain" description="WCX" evidence="2">
    <location>
        <begin position="251"/>
        <end position="323"/>
    </location>
</feature>
<gene>
    <name evidence="3" type="ORF">GU927_019445</name>
</gene>
<evidence type="ECO:0000313" key="4">
    <source>
        <dbReference type="Proteomes" id="UP000731907"/>
    </source>
</evidence>
<accession>A0ABS6J8V8</accession>
<feature type="domain" description="WYL" evidence="1">
    <location>
        <begin position="151"/>
        <end position="218"/>
    </location>
</feature>
<name>A0ABS6J8V8_9RHOB</name>
<dbReference type="Proteomes" id="UP000731907">
    <property type="component" value="Unassembled WGS sequence"/>
</dbReference>
<keyword evidence="4" id="KW-1185">Reference proteome</keyword>
<comment type="caution">
    <text evidence="3">The sequence shown here is derived from an EMBL/GenBank/DDBJ whole genome shotgun (WGS) entry which is preliminary data.</text>
</comment>
<evidence type="ECO:0000259" key="2">
    <source>
        <dbReference type="Pfam" id="PF25583"/>
    </source>
</evidence>
<dbReference type="PROSITE" id="PS52050">
    <property type="entry name" value="WYL"/>
    <property type="match status" value="1"/>
</dbReference>
<dbReference type="Pfam" id="PF25583">
    <property type="entry name" value="WCX"/>
    <property type="match status" value="1"/>
</dbReference>
<protein>
    <submittedName>
        <fullName evidence="3">WYL domain-containing protein</fullName>
    </submittedName>
</protein>
<organism evidence="3 4">
    <name type="scientific">Paragemmobacter amnigenus</name>
    <dbReference type="NCBI Taxonomy" id="2852097"/>
    <lineage>
        <taxon>Bacteria</taxon>
        <taxon>Pseudomonadati</taxon>
        <taxon>Pseudomonadota</taxon>
        <taxon>Alphaproteobacteria</taxon>
        <taxon>Rhodobacterales</taxon>
        <taxon>Paracoccaceae</taxon>
        <taxon>Paragemmobacter</taxon>
    </lineage>
</organism>
<dbReference type="EMBL" id="JAAATX020000017">
    <property type="protein sequence ID" value="MBU9700022.1"/>
    <property type="molecule type" value="Genomic_DNA"/>
</dbReference>
<dbReference type="InterPro" id="IPR057727">
    <property type="entry name" value="WCX_dom"/>
</dbReference>
<dbReference type="PANTHER" id="PTHR34580">
    <property type="match status" value="1"/>
</dbReference>
<reference evidence="3 4" key="1">
    <citation type="submission" date="2021-06" db="EMBL/GenBank/DDBJ databases">
        <title>Rhodobacteraceae bacterium strain HSP-20.</title>
        <authorList>
            <person name="Chen W.-M."/>
        </authorList>
    </citation>
    <scope>NUCLEOTIDE SEQUENCE [LARGE SCALE GENOMIC DNA]</scope>
    <source>
        <strain evidence="3 4">HSP-20</strain>
    </source>
</reference>
<dbReference type="InterPro" id="IPR051534">
    <property type="entry name" value="CBASS_pafABC_assoc_protein"/>
</dbReference>
<dbReference type="InterPro" id="IPR026881">
    <property type="entry name" value="WYL_dom"/>
</dbReference>
<dbReference type="RefSeq" id="WP_161764076.1">
    <property type="nucleotide sequence ID" value="NZ_JAAATX020000017.1"/>
</dbReference>
<evidence type="ECO:0000313" key="3">
    <source>
        <dbReference type="EMBL" id="MBU9700022.1"/>
    </source>
</evidence>
<sequence>MAFRKAQELIRLAEMAGSRYRGVCLNDVSDAFGVNQRTAQRMMREFEEAFPSYICSTDRDRRRWWKLSDTTLMHMQGVRASELSALDMAIKRAQHEGAVMDLRGLVSLRDRLLASMPSIHARKTETDAAAILEAQGLACRPGPQAKLAPNILGAIAEGIKAPFSMDIVYQAARDPEPRVRKVEPYGLLLGTRQYLIARDIENGRVYRRYRMDRISSAKITGQSFPRDPDFDLDAFAVQAFGSYHSDDEYGRVVWRFAPSAAAVAREFEFHPTQHVTDEPDGSLRVEFMASGWIEMVWHLYQWGDQVEVVEPTALRNLTKDYVRRDITILP</sequence>
<dbReference type="PANTHER" id="PTHR34580:SF1">
    <property type="entry name" value="PROTEIN PAFC"/>
    <property type="match status" value="1"/>
</dbReference>
<dbReference type="Pfam" id="PF13280">
    <property type="entry name" value="WYL"/>
    <property type="match status" value="1"/>
</dbReference>
<proteinExistence type="predicted"/>